<dbReference type="RefSeq" id="XP_008916971.1">
    <property type="nucleotide sequence ID" value="XM_008918723.1"/>
</dbReference>
<feature type="region of interest" description="Disordered" evidence="1">
    <location>
        <begin position="1"/>
        <end position="46"/>
    </location>
</feature>
<feature type="compositionally biased region" description="Basic and acidic residues" evidence="1">
    <location>
        <begin position="169"/>
        <end position="178"/>
    </location>
</feature>
<dbReference type="VEuPathDB" id="FungiDB:PPTG_20083"/>
<dbReference type="EMBL" id="KI669839">
    <property type="protein sequence ID" value="ETM97733.1"/>
    <property type="molecule type" value="Genomic_DNA"/>
</dbReference>
<organism evidence="2 3">
    <name type="scientific">Phytophthora nicotianae (strain INRA-310)</name>
    <name type="common">Phytophthora parasitica</name>
    <dbReference type="NCBI Taxonomy" id="761204"/>
    <lineage>
        <taxon>Eukaryota</taxon>
        <taxon>Sar</taxon>
        <taxon>Stramenopiles</taxon>
        <taxon>Oomycota</taxon>
        <taxon>Peronosporomycetes</taxon>
        <taxon>Peronosporales</taxon>
        <taxon>Peronosporaceae</taxon>
        <taxon>Phytophthora</taxon>
    </lineage>
</organism>
<gene>
    <name evidence="2" type="ORF">PPTG_20083</name>
</gene>
<accession>W2PBY1</accession>
<dbReference type="Proteomes" id="UP000018817">
    <property type="component" value="Unassembled WGS sequence"/>
</dbReference>
<proteinExistence type="predicted"/>
<evidence type="ECO:0000313" key="2">
    <source>
        <dbReference type="EMBL" id="ETM97733.1"/>
    </source>
</evidence>
<feature type="region of interest" description="Disordered" evidence="1">
    <location>
        <begin position="168"/>
        <end position="243"/>
    </location>
</feature>
<name>W2PBY1_PHYN3</name>
<evidence type="ECO:0000256" key="1">
    <source>
        <dbReference type="SAM" id="MobiDB-lite"/>
    </source>
</evidence>
<feature type="compositionally biased region" description="Basic and acidic residues" evidence="1">
    <location>
        <begin position="199"/>
        <end position="243"/>
    </location>
</feature>
<evidence type="ECO:0000313" key="3">
    <source>
        <dbReference type="Proteomes" id="UP000018817"/>
    </source>
</evidence>
<feature type="compositionally biased region" description="Polar residues" evidence="1">
    <location>
        <begin position="16"/>
        <end position="40"/>
    </location>
</feature>
<dbReference type="AlphaFoldDB" id="W2PBY1"/>
<dbReference type="GeneID" id="20188739"/>
<reference evidence="2 3" key="2">
    <citation type="submission" date="2013-11" db="EMBL/GenBank/DDBJ databases">
        <title>The Genome Sequence of Phytophthora parasitica INRA-310.</title>
        <authorList>
            <consortium name="The Broad Institute Genomics Platform"/>
            <person name="Russ C."/>
            <person name="Tyler B."/>
            <person name="Panabieres F."/>
            <person name="Shan W."/>
            <person name="Tripathy S."/>
            <person name="Grunwald N."/>
            <person name="Machado M."/>
            <person name="Johnson C.S."/>
            <person name="Arredondo F."/>
            <person name="Hong C."/>
            <person name="Coffey M."/>
            <person name="Young S.K."/>
            <person name="Zeng Q."/>
            <person name="Gargeya S."/>
            <person name="Fitzgerald M."/>
            <person name="Abouelleil A."/>
            <person name="Alvarado L."/>
            <person name="Chapman S.B."/>
            <person name="Gainer-Dewar J."/>
            <person name="Goldberg J."/>
            <person name="Griggs A."/>
            <person name="Gujja S."/>
            <person name="Hansen M."/>
            <person name="Howarth C."/>
            <person name="Imamovic A."/>
            <person name="Ireland A."/>
            <person name="Larimer J."/>
            <person name="McCowan C."/>
            <person name="Murphy C."/>
            <person name="Pearson M."/>
            <person name="Poon T.W."/>
            <person name="Priest M."/>
            <person name="Roberts A."/>
            <person name="Saif S."/>
            <person name="Shea T."/>
            <person name="Sykes S."/>
            <person name="Wortman J."/>
            <person name="Nusbaum C."/>
            <person name="Birren B."/>
        </authorList>
    </citation>
    <scope>NUCLEOTIDE SEQUENCE [LARGE SCALE GENOMIC DNA]</scope>
    <source>
        <strain evidence="2 3">INRA-310</strain>
    </source>
</reference>
<reference evidence="3" key="1">
    <citation type="submission" date="2011-12" db="EMBL/GenBank/DDBJ databases">
        <authorList>
            <consortium name="The Broad Institute Genome Sequencing Platform"/>
            <person name="Russ C."/>
            <person name="Tyler B."/>
            <person name="Panabieres F."/>
            <person name="Shan W."/>
            <person name="Tripathy S."/>
            <person name="Grunwald N."/>
            <person name="Machado M."/>
            <person name="Young S.K."/>
            <person name="Zeng Q."/>
            <person name="Gargeya S."/>
            <person name="Fitzgerald M."/>
            <person name="Haas B."/>
            <person name="Abouelleil A."/>
            <person name="Alvarado L."/>
            <person name="Arachchi H.M."/>
            <person name="Berlin A."/>
            <person name="Chapman S.B."/>
            <person name="Gearin G."/>
            <person name="Goldberg J."/>
            <person name="Griggs A."/>
            <person name="Gujja S."/>
            <person name="Hansen M."/>
            <person name="Heiman D."/>
            <person name="Howarth C."/>
            <person name="Larimer J."/>
            <person name="Lui A."/>
            <person name="MacDonald P.J.P."/>
            <person name="McCowen C."/>
            <person name="Montmayeur A."/>
            <person name="Murphy C."/>
            <person name="Neiman D."/>
            <person name="Pearson M."/>
            <person name="Priest M."/>
            <person name="Roberts A."/>
            <person name="Saif S."/>
            <person name="Shea T."/>
            <person name="Sisk P."/>
            <person name="Stolte C."/>
            <person name="Sykes S."/>
            <person name="Wortman J."/>
            <person name="Nusbaum C."/>
            <person name="Birren B."/>
        </authorList>
    </citation>
    <scope>NUCLEOTIDE SEQUENCE [LARGE SCALE GENOMIC DNA]</scope>
    <source>
        <strain evidence="3">INRA-310</strain>
    </source>
</reference>
<sequence length="266" mass="29010">MANEENAPNCFCASQGPHNSTRVENNGSQQQKTSAMDSDSATTTTATTTTAATATTAAATTAAATTAATAMPVRDPSRRLGVMDSELQRGSSEQLSANASRYLCWPRALSIALTRSFSTGSWFAEKRAWISVAFTRSLTSPNLFSGAWATISFAHAYVSDWLLATSRTPEPHPERPGGDWRGAPTYRPSGRSQASGLYNDERSESSGRHAREPMLVEDLPDSRYDRQSSGDHKQRQQGEVDRCADNVRDLVGQDYDTLVNQFWDSQ</sequence>
<protein>
    <submittedName>
        <fullName evidence="2">Uncharacterized protein</fullName>
    </submittedName>
</protein>